<dbReference type="AlphaFoldDB" id="A0A179FQL2"/>
<reference evidence="1 2" key="1">
    <citation type="journal article" date="2016" name="PLoS Pathog.">
        <title>Biosynthesis of antibiotic leucinostatins in bio-control fungus Purpureocillium lilacinum and their inhibition on phytophthora revealed by genome mining.</title>
        <authorList>
            <person name="Wang G."/>
            <person name="Liu Z."/>
            <person name="Lin R."/>
            <person name="Li E."/>
            <person name="Mao Z."/>
            <person name="Ling J."/>
            <person name="Yang Y."/>
            <person name="Yin W.B."/>
            <person name="Xie B."/>
        </authorList>
    </citation>
    <scope>NUCLEOTIDE SEQUENCE [LARGE SCALE GENOMIC DNA]</scope>
    <source>
        <strain evidence="1">170</strain>
    </source>
</reference>
<comment type="caution">
    <text evidence="1">The sequence shown here is derived from an EMBL/GenBank/DDBJ whole genome shotgun (WGS) entry which is preliminary data.</text>
</comment>
<dbReference type="RefSeq" id="XP_018144724.1">
    <property type="nucleotide sequence ID" value="XM_018291362.1"/>
</dbReference>
<proteinExistence type="predicted"/>
<keyword evidence="2" id="KW-1185">Reference proteome</keyword>
<organism evidence="1 2">
    <name type="scientific">Pochonia chlamydosporia 170</name>
    <dbReference type="NCBI Taxonomy" id="1380566"/>
    <lineage>
        <taxon>Eukaryota</taxon>
        <taxon>Fungi</taxon>
        <taxon>Dikarya</taxon>
        <taxon>Ascomycota</taxon>
        <taxon>Pezizomycotina</taxon>
        <taxon>Sordariomycetes</taxon>
        <taxon>Hypocreomycetidae</taxon>
        <taxon>Hypocreales</taxon>
        <taxon>Clavicipitaceae</taxon>
        <taxon>Pochonia</taxon>
    </lineage>
</organism>
<dbReference type="OrthoDB" id="10463119at2759"/>
<sequence length="166" mass="18472">MSGGKSPPLTVITKPLSRVTRDLNTVEPISYSDTFTITGLQGEPEQAPAEEWARAVLGNVPNLAENVIWSGLLRFKLHRQVSQNTVAGWQIGGRGGDKWVRLENSSWLMDANILVSKDQGQEVSFSTLLRYKSLAGRLVWSVLGVVHRWVLPRLLRAGARKLQKDE</sequence>
<dbReference type="KEGG" id="pchm:VFPPC_13587"/>
<evidence type="ECO:0008006" key="3">
    <source>
        <dbReference type="Google" id="ProtNLM"/>
    </source>
</evidence>
<gene>
    <name evidence="1" type="ORF">VFPPC_13587</name>
</gene>
<accession>A0A179FQL2</accession>
<protein>
    <recommendedName>
        <fullName evidence="3">DUF2867 domain-containing protein</fullName>
    </recommendedName>
</protein>
<evidence type="ECO:0000313" key="2">
    <source>
        <dbReference type="Proteomes" id="UP000078397"/>
    </source>
</evidence>
<evidence type="ECO:0000313" key="1">
    <source>
        <dbReference type="EMBL" id="OAQ67874.1"/>
    </source>
</evidence>
<dbReference type="GeneID" id="28855356"/>
<dbReference type="Proteomes" id="UP000078397">
    <property type="component" value="Unassembled WGS sequence"/>
</dbReference>
<dbReference type="EMBL" id="LSBJ02000003">
    <property type="protein sequence ID" value="OAQ67874.1"/>
    <property type="molecule type" value="Genomic_DNA"/>
</dbReference>
<name>A0A179FQL2_METCM</name>